<protein>
    <submittedName>
        <fullName evidence="1">Uncharacterized protein</fullName>
    </submittedName>
</protein>
<dbReference type="Proteomes" id="UP000509704">
    <property type="component" value="Chromosome 7"/>
</dbReference>
<gene>
    <name evidence="1" type="ORF">HG535_0G04210</name>
</gene>
<proteinExistence type="predicted"/>
<dbReference type="OrthoDB" id="4032406at2759"/>
<organism evidence="1 2">
    <name type="scientific">Zygotorulaspora mrakii</name>
    <name type="common">Zygosaccharomyces mrakii</name>
    <dbReference type="NCBI Taxonomy" id="42260"/>
    <lineage>
        <taxon>Eukaryota</taxon>
        <taxon>Fungi</taxon>
        <taxon>Dikarya</taxon>
        <taxon>Ascomycota</taxon>
        <taxon>Saccharomycotina</taxon>
        <taxon>Saccharomycetes</taxon>
        <taxon>Saccharomycetales</taxon>
        <taxon>Saccharomycetaceae</taxon>
        <taxon>Zygotorulaspora</taxon>
    </lineage>
</organism>
<dbReference type="GeneID" id="59238321"/>
<dbReference type="EMBL" id="CP058610">
    <property type="protein sequence ID" value="QLG74538.1"/>
    <property type="molecule type" value="Genomic_DNA"/>
</dbReference>
<evidence type="ECO:0000313" key="1">
    <source>
        <dbReference type="EMBL" id="QLG74538.1"/>
    </source>
</evidence>
<name>A0A7H9B730_ZYGMR</name>
<reference evidence="1 2" key="1">
    <citation type="submission" date="2020-07" db="EMBL/GenBank/DDBJ databases">
        <title>The yeast mating-type switching endonuclease HO is a domesticated member of an unorthodox homing genetic element family.</title>
        <authorList>
            <person name="Coughlan A.Y."/>
            <person name="Lombardi L."/>
            <person name="Braun-Galleani S."/>
            <person name="Martos A.R."/>
            <person name="Galeote V."/>
            <person name="Bigey F."/>
            <person name="Dequin S."/>
            <person name="Byrne K.P."/>
            <person name="Wolfe K.H."/>
        </authorList>
    </citation>
    <scope>NUCLEOTIDE SEQUENCE [LARGE SCALE GENOMIC DNA]</scope>
    <source>
        <strain evidence="1 2">NRRL Y-6702</strain>
    </source>
</reference>
<dbReference type="RefSeq" id="XP_037146263.1">
    <property type="nucleotide sequence ID" value="XM_037290368.1"/>
</dbReference>
<evidence type="ECO:0000313" key="2">
    <source>
        <dbReference type="Proteomes" id="UP000509704"/>
    </source>
</evidence>
<keyword evidence="2" id="KW-1185">Reference proteome</keyword>
<dbReference type="KEGG" id="zmk:HG535_0G04210"/>
<sequence>MSSPAGLEAQLGPSISISVGLILDCLKHLRTVIQNESLYLNSVKLKRESIRAACELFWCDEDIHSENKKESQRLKATMNLVDQVGKVVEKQQSVKSWVDVDKLLRTILPLKKNVLLDTASSSAWSLFFDPKILTLSLIEILIRLCESIRRLQIKLAIHGALLNVIHRSFIRPFNLLLWSYAKREVAN</sequence>
<dbReference type="AlphaFoldDB" id="A0A7H9B730"/>
<accession>A0A7H9B730</accession>